<proteinExistence type="predicted"/>
<name>A0A1C2EDK8_9PSED</name>
<accession>A0A1C2EDK8</accession>
<protein>
    <submittedName>
        <fullName evidence="1">Uncharacterized protein</fullName>
    </submittedName>
</protein>
<dbReference type="EMBL" id="MDEN01000052">
    <property type="protein sequence ID" value="OCX25066.1"/>
    <property type="molecule type" value="Genomic_DNA"/>
</dbReference>
<evidence type="ECO:0000313" key="2">
    <source>
        <dbReference type="Proteomes" id="UP000095143"/>
    </source>
</evidence>
<dbReference type="AlphaFoldDB" id="A0A1C2EDK8"/>
<reference evidence="1 2" key="1">
    <citation type="submission" date="2016-08" db="EMBL/GenBank/DDBJ databases">
        <title>Whole genome sequence of Pseudomonas graminis strain UASWS1507, a potential biological control agent for agriculture.</title>
        <authorList>
            <person name="Crovadore J."/>
            <person name="Calmin G."/>
            <person name="Chablais R."/>
            <person name="Cochard B."/>
            <person name="Lefort F."/>
        </authorList>
    </citation>
    <scope>NUCLEOTIDE SEQUENCE [LARGE SCALE GENOMIC DNA]</scope>
    <source>
        <strain evidence="1 2">UASWS1507</strain>
    </source>
</reference>
<dbReference type="Proteomes" id="UP000095143">
    <property type="component" value="Unassembled WGS sequence"/>
</dbReference>
<organism evidence="1 2">
    <name type="scientific">Pseudomonas graminis</name>
    <dbReference type="NCBI Taxonomy" id="158627"/>
    <lineage>
        <taxon>Bacteria</taxon>
        <taxon>Pseudomonadati</taxon>
        <taxon>Pseudomonadota</taxon>
        <taxon>Gammaproteobacteria</taxon>
        <taxon>Pseudomonadales</taxon>
        <taxon>Pseudomonadaceae</taxon>
        <taxon>Pseudomonas</taxon>
    </lineage>
</organism>
<evidence type="ECO:0000313" key="1">
    <source>
        <dbReference type="EMBL" id="OCX25066.1"/>
    </source>
</evidence>
<sequence length="226" mass="24491">MERQVQLKEANGADSNADAQVELFDNGVSLGFVPVSGRVWEKNVSGLEEGAHSFIAKTADGTTVSDPWALQVERALAGVENFDSLPDTMISVGQSIEAPMMTITFLEGVGNVGILPAGTNYPGKIEKQTLNFHAKFTGGNPKPPGQTVSVKLRGSCSKVSFWCRATNERDHQVSFYNHEGSPLGIVVLPPESPYVTESTFSAVGIREMVFKTARGDWFLVDTFTFE</sequence>
<comment type="caution">
    <text evidence="1">The sequence shown here is derived from an EMBL/GenBank/DDBJ whole genome shotgun (WGS) entry which is preliminary data.</text>
</comment>
<dbReference type="OrthoDB" id="7017389at2"/>
<dbReference type="RefSeq" id="WP_065986857.1">
    <property type="nucleotide sequence ID" value="NZ_MDEN01000052.1"/>
</dbReference>
<gene>
    <name evidence="1" type="ORF">BBI10_03675</name>
</gene>